<keyword evidence="1" id="KW-0812">Transmembrane</keyword>
<evidence type="ECO:0000313" key="3">
    <source>
        <dbReference type="Proteomes" id="UP000240908"/>
    </source>
</evidence>
<evidence type="ECO:0000256" key="1">
    <source>
        <dbReference type="SAM" id="Phobius"/>
    </source>
</evidence>
<proteinExistence type="predicted"/>
<protein>
    <submittedName>
        <fullName evidence="2">Uncharacterized protein</fullName>
    </submittedName>
</protein>
<dbReference type="EMBL" id="CP028487">
    <property type="protein sequence ID" value="AVX37001.1"/>
    <property type="molecule type" value="Genomic_DNA"/>
</dbReference>
<sequence>MGSKRRRRVVKCAWHRVFLIIWSINKLGEKNDFADTVLLTITFLLGKYLFSLSLFIYDMD</sequence>
<keyword evidence="3" id="KW-1185">Reference proteome</keyword>
<name>A0ABM6UPW1_9GAMM</name>
<evidence type="ECO:0000313" key="2">
    <source>
        <dbReference type="EMBL" id="AVX37001.1"/>
    </source>
</evidence>
<keyword evidence="1" id="KW-0472">Membrane</keyword>
<feature type="transmembrane region" description="Helical" evidence="1">
    <location>
        <begin position="36"/>
        <end position="57"/>
    </location>
</feature>
<accession>A0ABM6UPW1</accession>
<organism evidence="2 3">
    <name type="scientific">Yersinia massiliensis</name>
    <dbReference type="NCBI Taxonomy" id="419257"/>
    <lineage>
        <taxon>Bacteria</taxon>
        <taxon>Pseudomonadati</taxon>
        <taxon>Pseudomonadota</taxon>
        <taxon>Gammaproteobacteria</taxon>
        <taxon>Enterobacterales</taxon>
        <taxon>Yersiniaceae</taxon>
        <taxon>Yersinia</taxon>
    </lineage>
</organism>
<gene>
    <name evidence="2" type="ORF">DA391_04600</name>
</gene>
<keyword evidence="1" id="KW-1133">Transmembrane helix</keyword>
<reference evidence="3" key="1">
    <citation type="journal article" date="2018" name="Genome Announc.">
        <title>First complete genome sequence of Yersinia massiliensis.</title>
        <authorList>
            <person name="Thomas M.C."/>
            <person name="Arling V."/>
            <person name="Goji N."/>
            <person name="Janzen T.W."/>
            <person name="Duceppe M.-O."/>
            <person name="Mathews A."/>
            <person name="Carrillo C."/>
            <person name="Amoako K."/>
        </authorList>
    </citation>
    <scope>NUCLEOTIDE SEQUENCE [LARGE SCALE GENOMIC DNA]</scope>
    <source>
        <strain evidence="3">GTA</strain>
    </source>
</reference>
<dbReference type="Proteomes" id="UP000240908">
    <property type="component" value="Chromosome"/>
</dbReference>